<dbReference type="EMBL" id="VUJW01000003">
    <property type="protein sequence ID" value="KAA1427609.1"/>
    <property type="molecule type" value="Genomic_DNA"/>
</dbReference>
<organism evidence="5 6">
    <name type="scientific">Nocardioides antri</name>
    <dbReference type="NCBI Taxonomy" id="2607659"/>
    <lineage>
        <taxon>Bacteria</taxon>
        <taxon>Bacillati</taxon>
        <taxon>Actinomycetota</taxon>
        <taxon>Actinomycetes</taxon>
        <taxon>Propionibacteriales</taxon>
        <taxon>Nocardioidaceae</taxon>
        <taxon>Nocardioides</taxon>
    </lineage>
</organism>
<dbReference type="AlphaFoldDB" id="A0A5B1M659"/>
<evidence type="ECO:0000313" key="5">
    <source>
        <dbReference type="EMBL" id="KAA1427609.1"/>
    </source>
</evidence>
<evidence type="ECO:0000256" key="1">
    <source>
        <dbReference type="ARBA" id="ARBA00022741"/>
    </source>
</evidence>
<feature type="domain" description="HTH luxR-type" evidence="4">
    <location>
        <begin position="1021"/>
        <end position="1086"/>
    </location>
</feature>
<keyword evidence="6" id="KW-1185">Reference proteome</keyword>
<gene>
    <name evidence="5" type="ORF">F0U47_09175</name>
</gene>
<comment type="caution">
    <text evidence="5">The sequence shown here is derived from an EMBL/GenBank/DDBJ whole genome shotgun (WGS) entry which is preliminary data.</text>
</comment>
<dbReference type="GO" id="GO:0003677">
    <property type="term" value="F:DNA binding"/>
    <property type="evidence" value="ECO:0007669"/>
    <property type="project" value="InterPro"/>
</dbReference>
<evidence type="ECO:0000256" key="3">
    <source>
        <dbReference type="SAM" id="MobiDB-lite"/>
    </source>
</evidence>
<dbReference type="InterPro" id="IPR027417">
    <property type="entry name" value="P-loop_NTPase"/>
</dbReference>
<evidence type="ECO:0000256" key="2">
    <source>
        <dbReference type="ARBA" id="ARBA00022840"/>
    </source>
</evidence>
<dbReference type="PANTHER" id="PTHR16305">
    <property type="entry name" value="TESTICULAR SOLUBLE ADENYLYL CYCLASE"/>
    <property type="match status" value="1"/>
</dbReference>
<dbReference type="SUPFAM" id="SSF52540">
    <property type="entry name" value="P-loop containing nucleoside triphosphate hydrolases"/>
    <property type="match status" value="1"/>
</dbReference>
<dbReference type="PRINTS" id="PR00038">
    <property type="entry name" value="HTHLUXR"/>
</dbReference>
<keyword evidence="2" id="KW-0067">ATP-binding</keyword>
<dbReference type="InterPro" id="IPR000792">
    <property type="entry name" value="Tscrpt_reg_LuxR_C"/>
</dbReference>
<evidence type="ECO:0000313" key="6">
    <source>
        <dbReference type="Proteomes" id="UP000324351"/>
    </source>
</evidence>
<sequence length="1089" mass="116118">MCGPTSDGEPLSVVEITRSTPCFPRTPTSSSPRWSTARTGPARASPRSAVAALARRGSAGSPTRRSPSDRPPGAPRPAVARMFAERSAHSMTQTGMNARLSALGTMMEPVAAHTSRTLVGRDAELEQLCELLGIHPRRARQGVVLLSGDAGVGKTRLLMELRDRAQAEGWQVAAGHCLDFGESALPYLPFSELLGRFDTELPEVVERVSAMHPALGRLQPGRRVRTSSEGSSEAEPSADRGELFDAIHALLDAAGAEAPLLVVIEDTHWADQSTRDLLGFLFTRSFINPVSLVVSYRSDDLHRRHPLRRQVAEWSRLQTVDRLALSPLPDDAVRELVRELAPELLGERELADIIDRAEGNAFFVEELVASGAGAWVPDDLADLLLVRLDRLSDEARQVVRIASVAGRKVSHSLLEAAAGLPAAELDAGVRQAVEMNVLVAGTKTYSFRHALLGEAVYDDLLPGERVRLHGQYVAALAAGAGRGTAAEMARHARRAMDFDRAVTAGIEAGDEAVSVGGPDEAARHYEHALELLEDTERAERLGIDVSKIVVKAADAHSAAGDSQRSAVLLAEHIERLPADAPAAVRARLLSNYALALSITETPLDPVEIVNEALALAPEGESPLRAKVLAIHARVLSAYHRLEEAENSATEALGLAERLAMPVLASEVVTTMSSLRFKRGDGSDGDAVRAALQDAVARAAAAGAVSAELRALFLIGRSHQEAAEWDDAARWFAAAVDRGLAAGLPWAPYSIEARWQLGWVRYAKGEWDAALDLLQIADDDGGPLIPRSIIEATRLAILSARGNDVSADLRRLRKVWPDEGGVAVFSAGIEIEAAAQEGDAGAALATYDDVVDVLTRIWTEHFAGRVRLAAQTIAAVARAMPAASAAERSALLDRAAALRADGDAVVERFVAGNASWGPEGRAWALRLAAEHLRVRWLAGVDVPDRDELLAAWAGTVAAYEELGSVPELARARTTYAGILRLLGDTAAAREQGDLAREAAHQLGAVVLLDELRASGSTPARATSTASQRLTAREREILALVAEGRSNGEIGRQLFISTKTVSVHVSNILGKLGAAGRTEAAAIARRDGLLD</sequence>
<name>A0A5B1M659_9ACTN</name>
<dbReference type="Gene3D" id="1.10.10.10">
    <property type="entry name" value="Winged helix-like DNA-binding domain superfamily/Winged helix DNA-binding domain"/>
    <property type="match status" value="1"/>
</dbReference>
<dbReference type="InterPro" id="IPR011990">
    <property type="entry name" value="TPR-like_helical_dom_sf"/>
</dbReference>
<accession>A0A5B1M659</accession>
<dbReference type="GO" id="GO:0005737">
    <property type="term" value="C:cytoplasm"/>
    <property type="evidence" value="ECO:0007669"/>
    <property type="project" value="TreeGrafter"/>
</dbReference>
<dbReference type="Proteomes" id="UP000324351">
    <property type="component" value="Unassembled WGS sequence"/>
</dbReference>
<feature type="region of interest" description="Disordered" evidence="3">
    <location>
        <begin position="1"/>
        <end position="77"/>
    </location>
</feature>
<dbReference type="GO" id="GO:0004016">
    <property type="term" value="F:adenylate cyclase activity"/>
    <property type="evidence" value="ECO:0007669"/>
    <property type="project" value="TreeGrafter"/>
</dbReference>
<keyword evidence="1" id="KW-0547">Nucleotide-binding</keyword>
<dbReference type="PANTHER" id="PTHR16305:SF35">
    <property type="entry name" value="TRANSCRIPTIONAL ACTIVATOR DOMAIN"/>
    <property type="match status" value="1"/>
</dbReference>
<feature type="region of interest" description="Disordered" evidence="3">
    <location>
        <begin position="219"/>
        <end position="238"/>
    </location>
</feature>
<dbReference type="Pfam" id="PF00196">
    <property type="entry name" value="GerE"/>
    <property type="match status" value="1"/>
</dbReference>
<reference evidence="5 6" key="2">
    <citation type="submission" date="2019-09" db="EMBL/GenBank/DDBJ databases">
        <authorList>
            <person name="Jin C."/>
        </authorList>
    </citation>
    <scope>NUCLEOTIDE SEQUENCE [LARGE SCALE GENOMIC DNA]</scope>
    <source>
        <strain evidence="5 6">BN140041</strain>
    </source>
</reference>
<dbReference type="SUPFAM" id="SSF46894">
    <property type="entry name" value="C-terminal effector domain of the bipartite response regulators"/>
    <property type="match status" value="1"/>
</dbReference>
<feature type="compositionally biased region" description="Low complexity" evidence="3">
    <location>
        <begin position="17"/>
        <end position="65"/>
    </location>
</feature>
<dbReference type="InterPro" id="IPR036388">
    <property type="entry name" value="WH-like_DNA-bd_sf"/>
</dbReference>
<dbReference type="GO" id="GO:0005524">
    <property type="term" value="F:ATP binding"/>
    <property type="evidence" value="ECO:0007669"/>
    <property type="project" value="UniProtKB-KW"/>
</dbReference>
<proteinExistence type="predicted"/>
<dbReference type="InterPro" id="IPR041664">
    <property type="entry name" value="AAA_16"/>
</dbReference>
<dbReference type="PROSITE" id="PS00622">
    <property type="entry name" value="HTH_LUXR_1"/>
    <property type="match status" value="1"/>
</dbReference>
<protein>
    <submittedName>
        <fullName evidence="5">AAA family ATPase</fullName>
    </submittedName>
</protein>
<dbReference type="GO" id="GO:0006355">
    <property type="term" value="P:regulation of DNA-templated transcription"/>
    <property type="evidence" value="ECO:0007669"/>
    <property type="project" value="InterPro"/>
</dbReference>
<dbReference type="CDD" id="cd06170">
    <property type="entry name" value="LuxR_C_like"/>
    <property type="match status" value="1"/>
</dbReference>
<dbReference type="SMART" id="SM00421">
    <property type="entry name" value="HTH_LUXR"/>
    <property type="match status" value="1"/>
</dbReference>
<dbReference type="SUPFAM" id="SSF48452">
    <property type="entry name" value="TPR-like"/>
    <property type="match status" value="1"/>
</dbReference>
<dbReference type="InterPro" id="IPR016032">
    <property type="entry name" value="Sig_transdc_resp-reg_C-effctor"/>
</dbReference>
<dbReference type="Pfam" id="PF13191">
    <property type="entry name" value="AAA_16"/>
    <property type="match status" value="1"/>
</dbReference>
<reference evidence="5 6" key="1">
    <citation type="submission" date="2019-09" db="EMBL/GenBank/DDBJ databases">
        <title>Nocardioides panacisoli sp. nov., isolated from the soil of a ginseng field.</title>
        <authorList>
            <person name="Cho C."/>
        </authorList>
    </citation>
    <scope>NUCLEOTIDE SEQUENCE [LARGE SCALE GENOMIC DNA]</scope>
    <source>
        <strain evidence="5 6">BN140041</strain>
    </source>
</reference>
<dbReference type="PROSITE" id="PS50043">
    <property type="entry name" value="HTH_LUXR_2"/>
    <property type="match status" value="1"/>
</dbReference>
<dbReference type="Gene3D" id="3.40.50.300">
    <property type="entry name" value="P-loop containing nucleotide triphosphate hydrolases"/>
    <property type="match status" value="1"/>
</dbReference>
<evidence type="ECO:0000259" key="4">
    <source>
        <dbReference type="PROSITE" id="PS50043"/>
    </source>
</evidence>
<dbReference type="Gene3D" id="1.25.40.10">
    <property type="entry name" value="Tetratricopeptide repeat domain"/>
    <property type="match status" value="2"/>
</dbReference>